<protein>
    <submittedName>
        <fullName evidence="1">Uncharacterized protein</fullName>
    </submittedName>
</protein>
<dbReference type="Proteomes" id="UP001163835">
    <property type="component" value="Unassembled WGS sequence"/>
</dbReference>
<name>A0ACC1U039_9AGAR</name>
<evidence type="ECO:0000313" key="1">
    <source>
        <dbReference type="EMBL" id="KAJ3810304.1"/>
    </source>
</evidence>
<proteinExistence type="predicted"/>
<sequence>MYFKDFTAMYLSLGIVIGALGAPVETTLLMEARSNSTKASEIGPRKLDGATFRWNESREIESHSSSLGTNSIDPRKLPSLSPYNTPHNVDQTPVPRLTQSTFRVLFEEGVQEAQLGGIMIGQRAHEFVETAADHWRLGNMTIRIQIYPNVPSDWDRATIEAKEFKFEVLGGPCGEDTGAGCKGKIHLGGVSELKDVHGDVVAS</sequence>
<reference evidence="1" key="1">
    <citation type="submission" date="2022-09" db="EMBL/GenBank/DDBJ databases">
        <title>A Global Phylogenomic Analysis of the Shiitake Genus Lentinula.</title>
        <authorList>
            <consortium name="DOE Joint Genome Institute"/>
            <person name="Sierra-Patev S."/>
            <person name="Min B."/>
            <person name="Naranjo-Ortiz M."/>
            <person name="Looney B."/>
            <person name="Konkel Z."/>
            <person name="Slot J.C."/>
            <person name="Sakamoto Y."/>
            <person name="Steenwyk J.L."/>
            <person name="Rokas A."/>
            <person name="Carro J."/>
            <person name="Camarero S."/>
            <person name="Ferreira P."/>
            <person name="Molpeceres G."/>
            <person name="Ruiz-Duenas F.J."/>
            <person name="Serrano A."/>
            <person name="Henrissat B."/>
            <person name="Drula E."/>
            <person name="Hughes K.W."/>
            <person name="Mata J.L."/>
            <person name="Ishikawa N.K."/>
            <person name="Vargas-Isla R."/>
            <person name="Ushijima S."/>
            <person name="Smith C.A."/>
            <person name="Ahrendt S."/>
            <person name="Andreopoulos W."/>
            <person name="He G."/>
            <person name="Labutti K."/>
            <person name="Lipzen A."/>
            <person name="Ng V."/>
            <person name="Riley R."/>
            <person name="Sandor L."/>
            <person name="Barry K."/>
            <person name="Martinez A.T."/>
            <person name="Xiao Y."/>
            <person name="Gibbons J.G."/>
            <person name="Terashima K."/>
            <person name="Grigoriev I.V."/>
            <person name="Hibbett D.S."/>
        </authorList>
    </citation>
    <scope>NUCLEOTIDE SEQUENCE</scope>
    <source>
        <strain evidence="1">TMI1499</strain>
    </source>
</reference>
<evidence type="ECO:0000313" key="2">
    <source>
        <dbReference type="Proteomes" id="UP001163835"/>
    </source>
</evidence>
<dbReference type="EMBL" id="MU795109">
    <property type="protein sequence ID" value="KAJ3810304.1"/>
    <property type="molecule type" value="Genomic_DNA"/>
</dbReference>
<gene>
    <name evidence="1" type="ORF">F5876DRAFT_65752</name>
</gene>
<accession>A0ACC1U039</accession>
<keyword evidence="2" id="KW-1185">Reference proteome</keyword>
<organism evidence="1 2">
    <name type="scientific">Lentinula aff. lateritia</name>
    <dbReference type="NCBI Taxonomy" id="2804960"/>
    <lineage>
        <taxon>Eukaryota</taxon>
        <taxon>Fungi</taxon>
        <taxon>Dikarya</taxon>
        <taxon>Basidiomycota</taxon>
        <taxon>Agaricomycotina</taxon>
        <taxon>Agaricomycetes</taxon>
        <taxon>Agaricomycetidae</taxon>
        <taxon>Agaricales</taxon>
        <taxon>Marasmiineae</taxon>
        <taxon>Omphalotaceae</taxon>
        <taxon>Lentinula</taxon>
    </lineage>
</organism>
<comment type="caution">
    <text evidence="1">The sequence shown here is derived from an EMBL/GenBank/DDBJ whole genome shotgun (WGS) entry which is preliminary data.</text>
</comment>